<dbReference type="InterPro" id="IPR013024">
    <property type="entry name" value="GGCT-like"/>
</dbReference>
<evidence type="ECO:0000256" key="1">
    <source>
        <dbReference type="ARBA" id="ARBA00009662"/>
    </source>
</evidence>
<evidence type="ECO:0000256" key="3">
    <source>
        <dbReference type="ARBA" id="ARBA00023239"/>
    </source>
</evidence>
<protein>
    <recommendedName>
        <fullName evidence="2">glutathione-specific gamma-glutamylcyclotransferase</fullName>
        <ecNumber evidence="2">4.3.2.7</ecNumber>
    </recommendedName>
    <alternativeName>
        <fullName evidence="4">Cation transport regulator-like protein 2</fullName>
    </alternativeName>
</protein>
<dbReference type="Proteomes" id="UP000887566">
    <property type="component" value="Unplaced"/>
</dbReference>
<dbReference type="GO" id="GO:0005737">
    <property type="term" value="C:cytoplasm"/>
    <property type="evidence" value="ECO:0007669"/>
    <property type="project" value="TreeGrafter"/>
</dbReference>
<dbReference type="GO" id="GO:0006751">
    <property type="term" value="P:glutathione catabolic process"/>
    <property type="evidence" value="ECO:0007669"/>
    <property type="project" value="InterPro"/>
</dbReference>
<organism evidence="7 8">
    <name type="scientific">Plectus sambesii</name>
    <dbReference type="NCBI Taxonomy" id="2011161"/>
    <lineage>
        <taxon>Eukaryota</taxon>
        <taxon>Metazoa</taxon>
        <taxon>Ecdysozoa</taxon>
        <taxon>Nematoda</taxon>
        <taxon>Chromadorea</taxon>
        <taxon>Plectida</taxon>
        <taxon>Plectina</taxon>
        <taxon>Plectoidea</taxon>
        <taxon>Plectidae</taxon>
        <taxon>Plectus</taxon>
    </lineage>
</organism>
<accession>A0A914VKA4</accession>
<dbReference type="Gene3D" id="3.10.490.10">
    <property type="entry name" value="Gamma-glutamyl cyclotransferase-like"/>
    <property type="match status" value="1"/>
</dbReference>
<keyword evidence="3" id="KW-0456">Lyase</keyword>
<evidence type="ECO:0000256" key="5">
    <source>
        <dbReference type="ARBA" id="ARBA00045227"/>
    </source>
</evidence>
<dbReference type="EC" id="4.3.2.7" evidence="2"/>
<dbReference type="PANTHER" id="PTHR12192">
    <property type="entry name" value="CATION TRANSPORT PROTEIN CHAC-RELATED"/>
    <property type="match status" value="1"/>
</dbReference>
<evidence type="ECO:0000256" key="2">
    <source>
        <dbReference type="ARBA" id="ARBA00012344"/>
    </source>
</evidence>
<dbReference type="InterPro" id="IPR036568">
    <property type="entry name" value="GGCT-like_sf"/>
</dbReference>
<evidence type="ECO:0000313" key="7">
    <source>
        <dbReference type="Proteomes" id="UP000887566"/>
    </source>
</evidence>
<evidence type="ECO:0000313" key="8">
    <source>
        <dbReference type="WBParaSite" id="PSAMB.scaffold207size65851.g3244.t1"/>
    </source>
</evidence>
<dbReference type="CDD" id="cd06661">
    <property type="entry name" value="GGCT_like"/>
    <property type="match status" value="1"/>
</dbReference>
<evidence type="ECO:0000256" key="4">
    <source>
        <dbReference type="ARBA" id="ARBA00043195"/>
    </source>
</evidence>
<name>A0A914VKA4_9BILA</name>
<proteinExistence type="inferred from homology"/>
<comment type="function">
    <text evidence="5">Catalyzes the cleavage of glutathione into 5-oxo-L-proline and a Cys-Gly dipeptide. Acts specifically on glutathione, but not on other gamma-glutamyl peptides.</text>
</comment>
<comment type="similarity">
    <text evidence="1">Belongs to the gamma-glutamylcyclotransferase family. ChaC subfamily.</text>
</comment>
<reference evidence="8" key="1">
    <citation type="submission" date="2022-11" db="UniProtKB">
        <authorList>
            <consortium name="WormBaseParasite"/>
        </authorList>
    </citation>
    <scope>IDENTIFICATION</scope>
</reference>
<dbReference type="InterPro" id="IPR006840">
    <property type="entry name" value="ChaC"/>
</dbReference>
<sequence>MWVFGYGSLLWHPDFPVVQTVPGKVKGYIRRFWQLSPDHRGTEEKPGRTVTLVPDENGEVWGIAYRVPDEHVDNTRQYLDFREKAGYTNQLVQFYPDDGSNPFQVGVYISPQDDNPYHAGPQPEQLIAEQIVACHGPSGSNIEYALRLAYVVRTMAPSIQDDHLFSIEQSILNLCKERKIRDKVLADVGYHELFDDHETQS</sequence>
<evidence type="ECO:0000256" key="6">
    <source>
        <dbReference type="ARBA" id="ARBA00048073"/>
    </source>
</evidence>
<comment type="catalytic activity">
    <reaction evidence="6">
        <text>glutathione = L-cysteinylglycine + 5-oxo-L-proline</text>
        <dbReference type="Rhea" id="RHEA:47724"/>
        <dbReference type="ChEBI" id="CHEBI:57925"/>
        <dbReference type="ChEBI" id="CHEBI:58402"/>
        <dbReference type="ChEBI" id="CHEBI:61694"/>
        <dbReference type="EC" id="4.3.2.7"/>
    </reaction>
</comment>
<keyword evidence="7" id="KW-1185">Reference proteome</keyword>
<dbReference type="SUPFAM" id="SSF110857">
    <property type="entry name" value="Gamma-glutamyl cyclotransferase-like"/>
    <property type="match status" value="1"/>
</dbReference>
<dbReference type="PANTHER" id="PTHR12192:SF2">
    <property type="entry name" value="GLUTATHIONE-SPECIFIC GAMMA-GLUTAMYLCYCLOTRANSFERASE 2"/>
    <property type="match status" value="1"/>
</dbReference>
<dbReference type="Pfam" id="PF04752">
    <property type="entry name" value="ChaC"/>
    <property type="match status" value="1"/>
</dbReference>
<dbReference type="WBParaSite" id="PSAMB.scaffold207size65851.g3244.t1">
    <property type="protein sequence ID" value="PSAMB.scaffold207size65851.g3244.t1"/>
    <property type="gene ID" value="PSAMB.scaffold207size65851.g3244"/>
</dbReference>
<dbReference type="GO" id="GO:0061928">
    <property type="term" value="F:glutathione specific gamma-glutamylcyclotransferase activity"/>
    <property type="evidence" value="ECO:0007669"/>
    <property type="project" value="UniProtKB-EC"/>
</dbReference>
<dbReference type="AlphaFoldDB" id="A0A914VKA4"/>